<reference evidence="1 2" key="1">
    <citation type="journal article" date="2013" name="PLoS Genet.">
        <title>Genomic mechanisms accounting for the adaptation to parasitism in nematode-trapping fungi.</title>
        <authorList>
            <person name="Meerupati T."/>
            <person name="Andersson K.M."/>
            <person name="Friman E."/>
            <person name="Kumar D."/>
            <person name="Tunlid A."/>
            <person name="Ahren D."/>
        </authorList>
    </citation>
    <scope>NUCLEOTIDE SEQUENCE [LARGE SCALE GENOMIC DNA]</scope>
    <source>
        <strain evidence="1 2">CBS 200.50</strain>
    </source>
</reference>
<evidence type="ECO:0000313" key="1">
    <source>
        <dbReference type="EMBL" id="EPS39962.1"/>
    </source>
</evidence>
<evidence type="ECO:0000313" key="2">
    <source>
        <dbReference type="Proteomes" id="UP000015100"/>
    </source>
</evidence>
<name>S8BXD6_DACHA</name>
<dbReference type="Gene3D" id="1.25.40.20">
    <property type="entry name" value="Ankyrin repeat-containing domain"/>
    <property type="match status" value="1"/>
</dbReference>
<keyword evidence="2" id="KW-1185">Reference proteome</keyword>
<dbReference type="AlphaFoldDB" id="S8BXD6"/>
<gene>
    <name evidence="1" type="ORF">H072_6316</name>
</gene>
<dbReference type="OMA" id="RYAINTI"/>
<sequence length="468" mass="52734">MESLPSEIFQLVINEIVVTESLWNALVLRRTCRLWDTAILRAICIEGVLDPLADYGRDTKEFPFKSNQDPVAPPRLISHMCLRPPHWEMAPIMRTLAESSNRYAINTISLVIRRAADWIDQNLAKELPGRTSNLQLLAEVFTLLDKTRTFWDAFEQGDHSPAEKLSPEHDDTRSRDLAMGIAIYKDDMDAYRAIRGGVSNPHDMFLSATVAAAHRGNVEILDEILKVAETTEIDFVHLGQKHTGYIAAIHWKGVFNHYITYNTNGIFVQLVALTRLVYNSQAGALRWFLRRESGWANRSRWLSQVIAYTKDLETVKVILEDLRECCNEDSRSKTNLLEALQRAALVAGTFGNVDIIEYLLDEGFNGEGALNFTINPLTGKVVRSTAREMLLNVAVKNGRTEAIELLLKRGIRPNITYSAGYRYIDDAMSCAVASKRPDIQKMFIKSGYDGTKLLSVQDATGRQASLQD</sequence>
<dbReference type="OrthoDB" id="20872at2759"/>
<organism evidence="1 2">
    <name type="scientific">Dactylellina haptotyla (strain CBS 200.50)</name>
    <name type="common">Nematode-trapping fungus</name>
    <name type="synonym">Monacrosporium haptotylum</name>
    <dbReference type="NCBI Taxonomy" id="1284197"/>
    <lineage>
        <taxon>Eukaryota</taxon>
        <taxon>Fungi</taxon>
        <taxon>Dikarya</taxon>
        <taxon>Ascomycota</taxon>
        <taxon>Pezizomycotina</taxon>
        <taxon>Orbiliomycetes</taxon>
        <taxon>Orbiliales</taxon>
        <taxon>Orbiliaceae</taxon>
        <taxon>Dactylellina</taxon>
    </lineage>
</organism>
<protein>
    <submittedName>
        <fullName evidence="1">Uncharacterized protein</fullName>
    </submittedName>
</protein>
<dbReference type="SUPFAM" id="SSF48403">
    <property type="entry name" value="Ankyrin repeat"/>
    <property type="match status" value="1"/>
</dbReference>
<proteinExistence type="predicted"/>
<dbReference type="Proteomes" id="UP000015100">
    <property type="component" value="Unassembled WGS sequence"/>
</dbReference>
<reference evidence="2" key="2">
    <citation type="submission" date="2013-04" db="EMBL/GenBank/DDBJ databases">
        <title>Genomic mechanisms accounting for the adaptation to parasitism in nematode-trapping fungi.</title>
        <authorList>
            <person name="Ahren D.G."/>
        </authorList>
    </citation>
    <scope>NUCLEOTIDE SEQUENCE [LARGE SCALE GENOMIC DNA]</scope>
    <source>
        <strain evidence="2">CBS 200.50</strain>
    </source>
</reference>
<dbReference type="HOGENOM" id="CLU_583970_0_0_1"/>
<dbReference type="EMBL" id="AQGS01000443">
    <property type="protein sequence ID" value="EPS39962.1"/>
    <property type="molecule type" value="Genomic_DNA"/>
</dbReference>
<accession>S8BXD6</accession>
<dbReference type="InterPro" id="IPR036770">
    <property type="entry name" value="Ankyrin_rpt-contain_sf"/>
</dbReference>
<comment type="caution">
    <text evidence="1">The sequence shown here is derived from an EMBL/GenBank/DDBJ whole genome shotgun (WGS) entry which is preliminary data.</text>
</comment>